<dbReference type="Ensembl" id="ENSGWIT00000034595.1">
    <property type="protein sequence ID" value="ENSGWIP00000031775.1"/>
    <property type="gene ID" value="ENSGWIG00000016396.1"/>
</dbReference>
<protein>
    <submittedName>
        <fullName evidence="1">Uncharacterized protein</fullName>
    </submittedName>
</protein>
<organism evidence="1 2">
    <name type="scientific">Gouania willdenowi</name>
    <name type="common">Blunt-snouted clingfish</name>
    <name type="synonym">Lepadogaster willdenowi</name>
    <dbReference type="NCBI Taxonomy" id="441366"/>
    <lineage>
        <taxon>Eukaryota</taxon>
        <taxon>Metazoa</taxon>
        <taxon>Chordata</taxon>
        <taxon>Craniata</taxon>
        <taxon>Vertebrata</taxon>
        <taxon>Euteleostomi</taxon>
        <taxon>Actinopterygii</taxon>
        <taxon>Neopterygii</taxon>
        <taxon>Teleostei</taxon>
        <taxon>Neoteleostei</taxon>
        <taxon>Acanthomorphata</taxon>
        <taxon>Ovalentaria</taxon>
        <taxon>Blenniimorphae</taxon>
        <taxon>Blenniiformes</taxon>
        <taxon>Gobiesocoidei</taxon>
        <taxon>Gobiesocidae</taxon>
        <taxon>Gobiesocinae</taxon>
        <taxon>Gouania</taxon>
    </lineage>
</organism>
<accession>A0A8C5GLN7</accession>
<evidence type="ECO:0000313" key="2">
    <source>
        <dbReference type="Proteomes" id="UP000694680"/>
    </source>
</evidence>
<keyword evidence="2" id="KW-1185">Reference proteome</keyword>
<dbReference type="Proteomes" id="UP000694680">
    <property type="component" value="Chromosome 12"/>
</dbReference>
<reference evidence="1" key="1">
    <citation type="submission" date="2020-06" db="EMBL/GenBank/DDBJ databases">
        <authorList>
            <consortium name="Wellcome Sanger Institute Data Sharing"/>
        </authorList>
    </citation>
    <scope>NUCLEOTIDE SEQUENCE [LARGE SCALE GENOMIC DNA]</scope>
</reference>
<name>A0A8C5GLN7_GOUWI</name>
<proteinExistence type="predicted"/>
<sequence>MFGLHTRKTWIVTSDFPRRSRLEMSKVSPVAAVSTPPVPRFCRRRLSSILENRGSYRAMTIENRKF</sequence>
<evidence type="ECO:0000313" key="1">
    <source>
        <dbReference type="Ensembl" id="ENSGWIP00000031775.1"/>
    </source>
</evidence>
<reference evidence="1" key="3">
    <citation type="submission" date="2025-09" db="UniProtKB">
        <authorList>
            <consortium name="Ensembl"/>
        </authorList>
    </citation>
    <scope>IDENTIFICATION</scope>
</reference>
<reference evidence="1" key="2">
    <citation type="submission" date="2025-08" db="UniProtKB">
        <authorList>
            <consortium name="Ensembl"/>
        </authorList>
    </citation>
    <scope>IDENTIFICATION</scope>
</reference>
<dbReference type="AlphaFoldDB" id="A0A8C5GLN7"/>